<reference evidence="1 2" key="2">
    <citation type="journal article" date="2010" name="J. Bacteriol.">
        <title>Complete genome sequence of the photosynthetic purple nonsulfur bacterium Rhodobacter capsulatus SB 1003.</title>
        <authorList>
            <person name="Strnad H."/>
            <person name="Lapidus A."/>
            <person name="Paces J."/>
            <person name="Ulbrich P."/>
            <person name="Vlcek C."/>
            <person name="Paces V."/>
            <person name="Haselkorn R."/>
        </authorList>
    </citation>
    <scope>NUCLEOTIDE SEQUENCE [LARGE SCALE GENOMIC DNA]</scope>
    <source>
        <strain evidence="2">ATCC BAA-309 / NBRC 16581 / SB1003</strain>
    </source>
</reference>
<keyword evidence="2" id="KW-1185">Reference proteome</keyword>
<reference key="1">
    <citation type="submission" date="2008-12" db="EMBL/GenBank/DDBJ databases">
        <title>Complete genome sequence of Rhodobacter capsulatus SB1003.</title>
        <authorList>
            <person name="Strnad H."/>
            <person name="Lapidus A."/>
            <person name="Vlcek C."/>
            <person name="Ulbrich P."/>
            <person name="Paces J."/>
            <person name="Maltsev N."/>
            <person name="Kumar V."/>
            <person name="Kogan Y."/>
            <person name="Milgram A."/>
            <person name="Rebrekov D."/>
            <person name="Mazur M."/>
            <person name="Cox R."/>
            <person name="Kyrpides N."/>
            <person name="Kolar M."/>
            <person name="Sachova J."/>
            <person name="Ridl J."/>
            <person name="Ivanova N."/>
            <person name="Kapatral V."/>
            <person name="Los T."/>
            <person name="Lykidis A."/>
            <person name="Mikhailova N."/>
            <person name="Reznik G."/>
            <person name="Vasieva O."/>
            <person name="Fonstein M."/>
            <person name="Paces V."/>
            <person name="Haselkorn R."/>
        </authorList>
    </citation>
    <scope>NUCLEOTIDE SEQUENCE</scope>
    <source>
        <strain>SB1003</strain>
    </source>
</reference>
<dbReference type="AlphaFoldDB" id="D5AQW9"/>
<accession>D5AQW9</accession>
<sequence>MTNRATCRIIETLGSPTTDAAIGCLIGLGHHELADKLAAAEYDRDFWQRSLDKLPRNSELAGADDNDNADPFWAFKYKDVAAGDLAFSNLTAAQKEVNRLSAEVEEIRQQMILQLPLGTYEDHLGL</sequence>
<dbReference type="GeneID" id="31489943"/>
<dbReference type="Proteomes" id="UP000002361">
    <property type="component" value="Chromosome"/>
</dbReference>
<dbReference type="STRING" id="272942.RCAP_rcc01012"/>
<proteinExistence type="predicted"/>
<dbReference type="HOGENOM" id="CLU_1979813_0_0_5"/>
<dbReference type="EMBL" id="CP001312">
    <property type="protein sequence ID" value="ADE84775.1"/>
    <property type="molecule type" value="Genomic_DNA"/>
</dbReference>
<organism evidence="1 2">
    <name type="scientific">Rhodobacter capsulatus (strain ATCC BAA-309 / NBRC 16581 / SB1003)</name>
    <dbReference type="NCBI Taxonomy" id="272942"/>
    <lineage>
        <taxon>Bacteria</taxon>
        <taxon>Pseudomonadati</taxon>
        <taxon>Pseudomonadota</taxon>
        <taxon>Alphaproteobacteria</taxon>
        <taxon>Rhodobacterales</taxon>
        <taxon>Rhodobacter group</taxon>
        <taxon>Rhodobacter</taxon>
    </lineage>
</organism>
<name>D5AQW9_RHOCB</name>
<evidence type="ECO:0000313" key="2">
    <source>
        <dbReference type="Proteomes" id="UP000002361"/>
    </source>
</evidence>
<protein>
    <submittedName>
        <fullName evidence="1">Conserved domain protein</fullName>
    </submittedName>
</protein>
<evidence type="ECO:0000313" key="1">
    <source>
        <dbReference type="EMBL" id="ADE84775.1"/>
    </source>
</evidence>
<gene>
    <name evidence="1" type="ordered locus">RCAP_rcc01012</name>
</gene>
<dbReference type="KEGG" id="rcp:RCAP_rcc01012"/>
<dbReference type="RefSeq" id="WP_013066754.1">
    <property type="nucleotide sequence ID" value="NC_014034.1"/>
</dbReference>